<evidence type="ECO:0000313" key="1">
    <source>
        <dbReference type="EMBL" id="VDO39872.1"/>
    </source>
</evidence>
<name>A0A0R3R0Y6_9BILA</name>
<organism evidence="3">
    <name type="scientific">Brugia timori</name>
    <dbReference type="NCBI Taxonomy" id="42155"/>
    <lineage>
        <taxon>Eukaryota</taxon>
        <taxon>Metazoa</taxon>
        <taxon>Ecdysozoa</taxon>
        <taxon>Nematoda</taxon>
        <taxon>Chromadorea</taxon>
        <taxon>Rhabditida</taxon>
        <taxon>Spirurina</taxon>
        <taxon>Spiruromorpha</taxon>
        <taxon>Filarioidea</taxon>
        <taxon>Onchocercidae</taxon>
        <taxon>Brugia</taxon>
    </lineage>
</organism>
<dbReference type="EMBL" id="UZAG01018501">
    <property type="protein sequence ID" value="VDO39872.1"/>
    <property type="molecule type" value="Genomic_DNA"/>
</dbReference>
<protein>
    <submittedName>
        <fullName evidence="3">Transposase</fullName>
    </submittedName>
</protein>
<accession>A0A0R3R0Y6</accession>
<keyword evidence="2" id="KW-1185">Reference proteome</keyword>
<dbReference type="Proteomes" id="UP000280834">
    <property type="component" value="Unassembled WGS sequence"/>
</dbReference>
<reference evidence="1 2" key="2">
    <citation type="submission" date="2018-11" db="EMBL/GenBank/DDBJ databases">
        <authorList>
            <consortium name="Pathogen Informatics"/>
        </authorList>
    </citation>
    <scope>NUCLEOTIDE SEQUENCE [LARGE SCALE GENOMIC DNA]</scope>
</reference>
<dbReference type="WBParaSite" id="BTMF_0001367301-mRNA-1">
    <property type="protein sequence ID" value="BTMF_0001367301-mRNA-1"/>
    <property type="gene ID" value="BTMF_0001367301"/>
</dbReference>
<sequence>MTSVGSPTSKLPSDPVASIITGTDLVIPLRNLSSFDPGVIKSALACSND</sequence>
<dbReference type="AlphaFoldDB" id="A0A0R3R0Y6"/>
<reference evidence="3" key="1">
    <citation type="submission" date="2017-02" db="UniProtKB">
        <authorList>
            <consortium name="WormBaseParasite"/>
        </authorList>
    </citation>
    <scope>IDENTIFICATION</scope>
</reference>
<gene>
    <name evidence="1" type="ORF">BTMF_LOCUS11672</name>
</gene>
<proteinExistence type="predicted"/>
<evidence type="ECO:0000313" key="3">
    <source>
        <dbReference type="WBParaSite" id="BTMF_0001367301-mRNA-1"/>
    </source>
</evidence>
<evidence type="ECO:0000313" key="2">
    <source>
        <dbReference type="Proteomes" id="UP000280834"/>
    </source>
</evidence>